<organism evidence="2 3">
    <name type="scientific">Bacillus phage PBC2</name>
    <dbReference type="NCBI Taxonomy" id="1675029"/>
    <lineage>
        <taxon>Viruses</taxon>
        <taxon>Duplodnaviria</taxon>
        <taxon>Heunggongvirae</taxon>
        <taxon>Uroviricota</taxon>
        <taxon>Caudoviricetes</taxon>
        <taxon>Andregratiavirinae</taxon>
        <taxon>Haetaevirus</taxon>
        <taxon>Haetaevirus PBC2</taxon>
    </lineage>
</organism>
<sequence length="244" mass="28183">MKNLFKKVVTIGALAGAFVTGYFVNESDNVKMEAPVQAETQVQQTVNNNIKNGINEIESGERNVFTQYFTITKIDEKGTDVQNQYNENDTYYINKEEYDLDFNDLKVGTKIAVTFDHDTTITAELDYRYIGQYKLVSAKDYNVDIDETQYIYGVNNDKPSDTIILEKQNHNVGDLVNVTFENENSDSIKKVEKIGKWKEQENQKSQVENENDSFTENKKNDVNKDNPDYVQTEDGSFVKKDFWY</sequence>
<evidence type="ECO:0000313" key="3">
    <source>
        <dbReference type="Proteomes" id="UP000223102"/>
    </source>
</evidence>
<feature type="compositionally biased region" description="Polar residues" evidence="1">
    <location>
        <begin position="203"/>
        <end position="214"/>
    </location>
</feature>
<reference evidence="2 3" key="1">
    <citation type="submission" date="2015-06" db="EMBL/GenBank/DDBJ databases">
        <title>Complete genome sequence of Bacillus cereus phage PBC2.</title>
        <authorList>
            <person name="Kong M."/>
            <person name="Ryu S."/>
        </authorList>
    </citation>
    <scope>NUCLEOTIDE SEQUENCE [LARGE SCALE GENOMIC DNA]</scope>
</reference>
<gene>
    <name evidence="2" type="ORF">PBC2_009</name>
</gene>
<evidence type="ECO:0000313" key="2">
    <source>
        <dbReference type="EMBL" id="AKQ08324.1"/>
    </source>
</evidence>
<dbReference type="Proteomes" id="UP000223102">
    <property type="component" value="Segment"/>
</dbReference>
<keyword evidence="3" id="KW-1185">Reference proteome</keyword>
<proteinExistence type="predicted"/>
<accession>A0A218KBQ3</accession>
<protein>
    <submittedName>
        <fullName evidence="2">Uncharacterized protein</fullName>
    </submittedName>
</protein>
<name>A0A218KBQ3_9CAUD</name>
<feature type="compositionally biased region" description="Basic and acidic residues" evidence="1">
    <location>
        <begin position="215"/>
        <end position="227"/>
    </location>
</feature>
<dbReference type="EMBL" id="KT070867">
    <property type="protein sequence ID" value="AKQ08324.1"/>
    <property type="molecule type" value="Genomic_DNA"/>
</dbReference>
<feature type="region of interest" description="Disordered" evidence="1">
    <location>
        <begin position="199"/>
        <end position="232"/>
    </location>
</feature>
<evidence type="ECO:0000256" key="1">
    <source>
        <dbReference type="SAM" id="MobiDB-lite"/>
    </source>
</evidence>